<dbReference type="EMBL" id="CP126116">
    <property type="protein sequence ID" value="WHZ56512.1"/>
    <property type="molecule type" value="Genomic_DNA"/>
</dbReference>
<keyword evidence="2" id="KW-1185">Reference proteome</keyword>
<gene>
    <name evidence="1" type="ORF">QLQ22_17665</name>
</gene>
<protein>
    <submittedName>
        <fullName evidence="1">DUF3889 domain-containing protein</fullName>
    </submittedName>
</protein>
<evidence type="ECO:0000313" key="2">
    <source>
        <dbReference type="Proteomes" id="UP001226091"/>
    </source>
</evidence>
<name>A0ACD4R7R6_9BACI</name>
<evidence type="ECO:0000313" key="1">
    <source>
        <dbReference type="EMBL" id="WHZ56512.1"/>
    </source>
</evidence>
<accession>A0ACD4R7R6</accession>
<dbReference type="Proteomes" id="UP001226091">
    <property type="component" value="Chromosome"/>
</dbReference>
<proteinExistence type="predicted"/>
<sequence length="110" mass="12676">MIRLKKSIVLLLLLFIYGFTPSMVSISSTVSASQHTDWKDFAVKETKKRYPLSQVLFAQKIWDNTKKNQTVKQYKVTVREGMKDIGVFVTISYDAKSEKVKKIQVLEEAD</sequence>
<organism evidence="1 2">
    <name type="scientific">Metabacillus hrfriensis</name>
    <dbReference type="NCBI Taxonomy" id="3048891"/>
    <lineage>
        <taxon>Bacteria</taxon>
        <taxon>Bacillati</taxon>
        <taxon>Bacillota</taxon>
        <taxon>Bacilli</taxon>
        <taxon>Bacillales</taxon>
        <taxon>Bacillaceae</taxon>
        <taxon>Metabacillus</taxon>
    </lineage>
</organism>
<reference evidence="2" key="1">
    <citation type="journal article" date="2025" name="Aquaculture">
        <title>Assessment of the bioflocculant production and safety properties of Metabacillus hrfriensis sp. nov. based on phenotypic and whole-genome sequencing analysis.</title>
        <authorList>
            <person name="Zhang R."/>
            <person name="Zhao Z."/>
            <person name="Luo L."/>
            <person name="Wang S."/>
            <person name="Guo K."/>
            <person name="Xu W."/>
        </authorList>
    </citation>
    <scope>NUCLEOTIDE SEQUENCE [LARGE SCALE GENOMIC DNA]</scope>
    <source>
        <strain evidence="2">CT-WN-B3</strain>
    </source>
</reference>